<proteinExistence type="predicted"/>
<dbReference type="AlphaFoldDB" id="D5ELL6"/>
<keyword evidence="1" id="KW-0732">Signal</keyword>
<dbReference type="HOGENOM" id="CLU_1248884_0_0_0"/>
<organism evidence="2 3">
    <name type="scientific">Coraliomargarita akajimensis (strain DSM 45221 / IAM 15411 / JCM 23193 / KCTC 12865 / 04OKA010-24)</name>
    <dbReference type="NCBI Taxonomy" id="583355"/>
    <lineage>
        <taxon>Bacteria</taxon>
        <taxon>Pseudomonadati</taxon>
        <taxon>Verrucomicrobiota</taxon>
        <taxon>Opitutia</taxon>
        <taxon>Puniceicoccales</taxon>
        <taxon>Coraliomargaritaceae</taxon>
        <taxon>Coraliomargarita</taxon>
    </lineage>
</organism>
<dbReference type="KEGG" id="caa:Caka_2134"/>
<gene>
    <name evidence="2" type="ordered locus">Caka_2134</name>
</gene>
<dbReference type="RefSeq" id="WP_013043874.1">
    <property type="nucleotide sequence ID" value="NC_014008.1"/>
</dbReference>
<dbReference type="EMBL" id="CP001998">
    <property type="protein sequence ID" value="ADE55152.1"/>
    <property type="molecule type" value="Genomic_DNA"/>
</dbReference>
<accession>D5ELL6</accession>
<dbReference type="Proteomes" id="UP000000925">
    <property type="component" value="Chromosome"/>
</dbReference>
<dbReference type="STRING" id="583355.Caka_2134"/>
<reference evidence="2 3" key="1">
    <citation type="journal article" date="2010" name="Stand. Genomic Sci.">
        <title>Complete genome sequence of Coraliomargarita akajimensis type strain (04OKA010-24).</title>
        <authorList>
            <person name="Mavromatis K."/>
            <person name="Abt B."/>
            <person name="Brambilla E."/>
            <person name="Lapidus A."/>
            <person name="Copeland A."/>
            <person name="Deshpande S."/>
            <person name="Nolan M."/>
            <person name="Lucas S."/>
            <person name="Tice H."/>
            <person name="Cheng J.F."/>
            <person name="Han C."/>
            <person name="Detter J.C."/>
            <person name="Woyke T."/>
            <person name="Goodwin L."/>
            <person name="Pitluck S."/>
            <person name="Held B."/>
            <person name="Brettin T."/>
            <person name="Tapia R."/>
            <person name="Ivanova N."/>
            <person name="Mikhailova N."/>
            <person name="Pati A."/>
            <person name="Liolios K."/>
            <person name="Chen A."/>
            <person name="Palaniappan K."/>
            <person name="Land M."/>
            <person name="Hauser L."/>
            <person name="Chang Y.J."/>
            <person name="Jeffries C.D."/>
            <person name="Rohde M."/>
            <person name="Goker M."/>
            <person name="Bristow J."/>
            <person name="Eisen J.A."/>
            <person name="Markowitz V."/>
            <person name="Hugenholtz P."/>
            <person name="Klenk H.P."/>
            <person name="Kyrpides N.C."/>
        </authorList>
    </citation>
    <scope>NUCLEOTIDE SEQUENCE [LARGE SCALE GENOMIC DNA]</scope>
    <source>
        <strain evidence="3">DSM 45221 / IAM 15411 / JCM 23193 / KCTC 12865</strain>
    </source>
</reference>
<name>D5ELL6_CORAD</name>
<evidence type="ECO:0000313" key="2">
    <source>
        <dbReference type="EMBL" id="ADE55152.1"/>
    </source>
</evidence>
<feature type="signal peptide" evidence="1">
    <location>
        <begin position="1"/>
        <end position="19"/>
    </location>
</feature>
<evidence type="ECO:0000313" key="3">
    <source>
        <dbReference type="Proteomes" id="UP000000925"/>
    </source>
</evidence>
<protein>
    <recommendedName>
        <fullName evidence="4">PEP-CTERM protein-sorting domain-containing protein</fullName>
    </recommendedName>
</protein>
<evidence type="ECO:0008006" key="4">
    <source>
        <dbReference type="Google" id="ProtNLM"/>
    </source>
</evidence>
<sequence length="221" mass="23525">MKTPVFTVLTCLIASAAHAVMIDFEGVVVSDNPNGYIGGWFGSPVAFGEWVGSTTDVNVVNDTLVTTTTSTARYAAVAFDPGALYGAGDYVVTFDSTLVISDTNNNGTVTIWSGDGYDLTESSPNALIVDTLSGTVDTQGTATSTELANYSFTTNQAQQSIAFTYDGSSALVLFFGAATDGYPFPEIHYDNIEIQLVIPEPNSFMLPLAAIFMAFATRRRR</sequence>
<evidence type="ECO:0000256" key="1">
    <source>
        <dbReference type="SAM" id="SignalP"/>
    </source>
</evidence>
<feature type="chain" id="PRO_5003071561" description="PEP-CTERM protein-sorting domain-containing protein" evidence="1">
    <location>
        <begin position="20"/>
        <end position="221"/>
    </location>
</feature>
<keyword evidence="3" id="KW-1185">Reference proteome</keyword>